<gene>
    <name evidence="1" type="ORF">PENTCL1PPCAC_20731</name>
</gene>
<protein>
    <recommendedName>
        <fullName evidence="3">F-box associated domain-containing protein</fullName>
    </recommendedName>
</protein>
<sequence>RGSCPVPSLLYSNLDEALKIHLFAGLSLKYLRIDSALLSFLENTVGSIKWIKLVGIRIDPEYVERLFSLILKHTPRRLELRHAELEVCAYFNESSLEDYLKNNKWNEQCCILVDSWADISETCRFYPSKNILERLISVESIKLPSLTLSQPEWIPELFEKRLKIQ</sequence>
<name>A0AAV5TWE6_9BILA</name>
<evidence type="ECO:0000313" key="1">
    <source>
        <dbReference type="EMBL" id="GMS98556.1"/>
    </source>
</evidence>
<dbReference type="AlphaFoldDB" id="A0AAV5TWE6"/>
<reference evidence="1" key="1">
    <citation type="submission" date="2023-10" db="EMBL/GenBank/DDBJ databases">
        <title>Genome assembly of Pristionchus species.</title>
        <authorList>
            <person name="Yoshida K."/>
            <person name="Sommer R.J."/>
        </authorList>
    </citation>
    <scope>NUCLEOTIDE SEQUENCE</scope>
    <source>
        <strain evidence="1">RS0144</strain>
    </source>
</reference>
<dbReference type="Proteomes" id="UP001432027">
    <property type="component" value="Unassembled WGS sequence"/>
</dbReference>
<accession>A0AAV5TWE6</accession>
<feature type="non-terminal residue" evidence="1">
    <location>
        <position position="1"/>
    </location>
</feature>
<evidence type="ECO:0008006" key="3">
    <source>
        <dbReference type="Google" id="ProtNLM"/>
    </source>
</evidence>
<proteinExistence type="predicted"/>
<comment type="caution">
    <text evidence="1">The sequence shown here is derived from an EMBL/GenBank/DDBJ whole genome shotgun (WGS) entry which is preliminary data.</text>
</comment>
<dbReference type="EMBL" id="BTSX01000005">
    <property type="protein sequence ID" value="GMS98556.1"/>
    <property type="molecule type" value="Genomic_DNA"/>
</dbReference>
<keyword evidence="2" id="KW-1185">Reference proteome</keyword>
<organism evidence="1 2">
    <name type="scientific">Pristionchus entomophagus</name>
    <dbReference type="NCBI Taxonomy" id="358040"/>
    <lineage>
        <taxon>Eukaryota</taxon>
        <taxon>Metazoa</taxon>
        <taxon>Ecdysozoa</taxon>
        <taxon>Nematoda</taxon>
        <taxon>Chromadorea</taxon>
        <taxon>Rhabditida</taxon>
        <taxon>Rhabditina</taxon>
        <taxon>Diplogasteromorpha</taxon>
        <taxon>Diplogasteroidea</taxon>
        <taxon>Neodiplogasteridae</taxon>
        <taxon>Pristionchus</taxon>
    </lineage>
</organism>
<evidence type="ECO:0000313" key="2">
    <source>
        <dbReference type="Proteomes" id="UP001432027"/>
    </source>
</evidence>